<reference evidence="2 3" key="1">
    <citation type="submission" date="2021-03" db="EMBL/GenBank/DDBJ databases">
        <title>Sequencing the genomes of 1000 actinobacteria strains.</title>
        <authorList>
            <person name="Klenk H.-P."/>
        </authorList>
    </citation>
    <scope>NUCLEOTIDE SEQUENCE [LARGE SCALE GENOMIC DNA]</scope>
    <source>
        <strain evidence="2 3">DSM 46670</strain>
    </source>
</reference>
<name>A0ABS4U2D5_9PSEU</name>
<proteinExistence type="predicted"/>
<accession>A0ABS4U2D5</accession>
<dbReference type="Proteomes" id="UP001519332">
    <property type="component" value="Unassembled WGS sequence"/>
</dbReference>
<sequence>MPEIAAVRDSKNPTGDVLTFPADAWTGFLQANQTG</sequence>
<feature type="domain" description="DUF397" evidence="1">
    <location>
        <begin position="5"/>
        <end position="31"/>
    </location>
</feature>
<evidence type="ECO:0000313" key="2">
    <source>
        <dbReference type="EMBL" id="MBP2330823.1"/>
    </source>
</evidence>
<evidence type="ECO:0000313" key="3">
    <source>
        <dbReference type="Proteomes" id="UP001519332"/>
    </source>
</evidence>
<protein>
    <recommendedName>
        <fullName evidence="1">DUF397 domain-containing protein</fullName>
    </recommendedName>
</protein>
<dbReference type="EMBL" id="JAGINW010000001">
    <property type="protein sequence ID" value="MBP2330823.1"/>
    <property type="molecule type" value="Genomic_DNA"/>
</dbReference>
<organism evidence="2 3">
    <name type="scientific">Kibdelosporangium banguiense</name>
    <dbReference type="NCBI Taxonomy" id="1365924"/>
    <lineage>
        <taxon>Bacteria</taxon>
        <taxon>Bacillati</taxon>
        <taxon>Actinomycetota</taxon>
        <taxon>Actinomycetes</taxon>
        <taxon>Pseudonocardiales</taxon>
        <taxon>Pseudonocardiaceae</taxon>
        <taxon>Kibdelosporangium</taxon>
    </lineage>
</organism>
<gene>
    <name evidence="2" type="ORF">JOF56_011208</name>
</gene>
<keyword evidence="3" id="KW-1185">Reference proteome</keyword>
<dbReference type="Pfam" id="PF04149">
    <property type="entry name" value="DUF397"/>
    <property type="match status" value="1"/>
</dbReference>
<comment type="caution">
    <text evidence="2">The sequence shown here is derived from an EMBL/GenBank/DDBJ whole genome shotgun (WGS) entry which is preliminary data.</text>
</comment>
<evidence type="ECO:0000259" key="1">
    <source>
        <dbReference type="Pfam" id="PF04149"/>
    </source>
</evidence>
<dbReference type="InterPro" id="IPR007278">
    <property type="entry name" value="DUF397"/>
</dbReference>